<dbReference type="OrthoDB" id="2796951at2759"/>
<evidence type="ECO:0000313" key="2">
    <source>
        <dbReference type="EMBL" id="EKC97580.1"/>
    </source>
</evidence>
<dbReference type="Proteomes" id="UP000006757">
    <property type="component" value="Unassembled WGS sequence"/>
</dbReference>
<dbReference type="STRING" id="1220162.K1VA33"/>
<dbReference type="Gene3D" id="3.20.20.80">
    <property type="entry name" value="Glycosidases"/>
    <property type="match status" value="1"/>
</dbReference>
<comment type="caution">
    <text evidence="2">The sequence shown here is derived from an EMBL/GenBank/DDBJ whole genome shotgun (WGS) entry which is preliminary data.</text>
</comment>
<dbReference type="AlphaFoldDB" id="K1VA33"/>
<dbReference type="PANTHER" id="PTHR36183">
    <property type="entry name" value="BETA-GLUCURONIDASE"/>
    <property type="match status" value="1"/>
</dbReference>
<organism evidence="2 3">
    <name type="scientific">Trichosporon asahii var. asahii (strain CBS 8904)</name>
    <name type="common">Yeast</name>
    <dbReference type="NCBI Taxonomy" id="1220162"/>
    <lineage>
        <taxon>Eukaryota</taxon>
        <taxon>Fungi</taxon>
        <taxon>Dikarya</taxon>
        <taxon>Basidiomycota</taxon>
        <taxon>Agaricomycotina</taxon>
        <taxon>Tremellomycetes</taxon>
        <taxon>Trichosporonales</taxon>
        <taxon>Trichosporonaceae</taxon>
        <taxon>Trichosporon</taxon>
    </lineage>
</organism>
<evidence type="ECO:0000256" key="1">
    <source>
        <dbReference type="SAM" id="SignalP"/>
    </source>
</evidence>
<dbReference type="InParanoid" id="K1VA33"/>
<name>K1VA33_TRIAC</name>
<gene>
    <name evidence="2" type="ORF">A1Q2_08118</name>
</gene>
<evidence type="ECO:0008006" key="4">
    <source>
        <dbReference type="Google" id="ProtNLM"/>
    </source>
</evidence>
<protein>
    <recommendedName>
        <fullName evidence="4">Beta-glucuronidase C-terminal domain-containing protein</fullName>
    </recommendedName>
</protein>
<proteinExistence type="predicted"/>
<feature type="signal peptide" evidence="1">
    <location>
        <begin position="1"/>
        <end position="17"/>
    </location>
</feature>
<dbReference type="OMA" id="DNNCAAA"/>
<dbReference type="HOGENOM" id="CLU_023945_0_0_1"/>
<sequence length="636" mass="68771">MKSLLPLLLVLCPGTSAAVTLYNGDQFVAETASVTQTVGEAPVYTGLSAYDPLRLEPPAPPLEPVKQVGINVPLDPNGAGYRLSKQQKGNFLGFSIELSVATSIMGQHATTLNPIFLNYMANIKNRAGCGPVIRVGGNTQESSTLILDESTDTTEKIKIDNYSPTNTPIINYTPELLYIMANVSSLVNVDWFFGLSFNETSVATHNANVPVAAEWVQRILGSNLRGLALGNEPDIYTNHKKRREGWGINDYVAEYTEMRDLVLQDPDMQKQQTFVGPSVCCGVDGFRVDDVFNTGWLDQNIDYLTTISVQRYPANNCKINGNVINPQDIFADFLGHTNPQVLTAEYLNASATALARGKDIVMLEFNTASCGGFPGLSDSFGAAMWIADWALQLAWGNFSAALMHVGGQNVYYNPFTPPPFNMVSTRQWTTGSTYYSTLLIAEAFGQTNTSQIVDYFTGENEALRPAYLVYEQGVPARAVLFNYVTDATGANDYTATIKVEGSDVIGAKSQFATCAPILRGAVQHHLGGTDAWTVVLRINVPAPSIALVFLNDKYLTESTPPPEAPKSFATTVMGTGRATIDPEVLRTANGIPLPYGVYGSVGRNKFAESDASPQTSLQIGLGVLAIIVALSFARNV</sequence>
<dbReference type="InterPro" id="IPR017853">
    <property type="entry name" value="GH"/>
</dbReference>
<keyword evidence="1" id="KW-0732">Signal</keyword>
<dbReference type="InterPro" id="IPR052974">
    <property type="entry name" value="GH79_Enzymes"/>
</dbReference>
<dbReference type="EMBL" id="AMBO01000407">
    <property type="protein sequence ID" value="EKC97580.1"/>
    <property type="molecule type" value="Genomic_DNA"/>
</dbReference>
<evidence type="ECO:0000313" key="3">
    <source>
        <dbReference type="Proteomes" id="UP000006757"/>
    </source>
</evidence>
<accession>K1VA33</accession>
<reference evidence="2 3" key="1">
    <citation type="journal article" date="2012" name="Eukaryot. Cell">
        <title>Genome sequence of the Trichosporon asahii environmental strain CBS 8904.</title>
        <authorList>
            <person name="Yang R.Y."/>
            <person name="Li H.T."/>
            <person name="Zhu H."/>
            <person name="Zhou G.P."/>
            <person name="Wang M."/>
            <person name="Wang L."/>
        </authorList>
    </citation>
    <scope>NUCLEOTIDE SEQUENCE [LARGE SCALE GENOMIC DNA]</scope>
    <source>
        <strain evidence="2 3">CBS 8904</strain>
    </source>
</reference>
<feature type="chain" id="PRO_5003851961" description="Beta-glucuronidase C-terminal domain-containing protein" evidence="1">
    <location>
        <begin position="18"/>
        <end position="636"/>
    </location>
</feature>
<dbReference type="SUPFAM" id="SSF51445">
    <property type="entry name" value="(Trans)glycosidases"/>
    <property type="match status" value="1"/>
</dbReference>
<dbReference type="PANTHER" id="PTHR36183:SF2">
    <property type="entry name" value="BETA-GLUCURONIDASE C-TERMINAL DOMAIN-CONTAINING PROTEIN"/>
    <property type="match status" value="1"/>
</dbReference>
<keyword evidence="3" id="KW-1185">Reference proteome</keyword>
<dbReference type="eggNOG" id="ENOG502QTN4">
    <property type="taxonomic scope" value="Eukaryota"/>
</dbReference>